<evidence type="ECO:0000256" key="1">
    <source>
        <dbReference type="ARBA" id="ARBA00004651"/>
    </source>
</evidence>
<protein>
    <submittedName>
        <fullName evidence="10">Uncharacterized protein</fullName>
    </submittedName>
</protein>
<dbReference type="GO" id="GO:0022857">
    <property type="term" value="F:transmembrane transporter activity"/>
    <property type="evidence" value="ECO:0007669"/>
    <property type="project" value="InterPro"/>
</dbReference>
<accession>A0A165LFT7</accession>
<dbReference type="EMBL" id="LVWG01000032">
    <property type="protein sequence ID" value="KZK73982.1"/>
    <property type="molecule type" value="Genomic_DNA"/>
</dbReference>
<dbReference type="Pfam" id="PF00893">
    <property type="entry name" value="Multi_Drug_Res"/>
    <property type="match status" value="1"/>
</dbReference>
<evidence type="ECO:0000256" key="2">
    <source>
        <dbReference type="ARBA" id="ARBA00022448"/>
    </source>
</evidence>
<gene>
    <name evidence="10" type="ORF">A3K90_07100</name>
</gene>
<comment type="subcellular location">
    <subcellularLocation>
        <location evidence="1 8">Cell membrane</location>
        <topology evidence="1 8">Multi-pass membrane protein</topology>
    </subcellularLocation>
</comment>
<organism evidence="10 11">
    <name type="scientific">Pelodictyon luteolum</name>
    <dbReference type="NCBI Taxonomy" id="1100"/>
    <lineage>
        <taxon>Bacteria</taxon>
        <taxon>Pseudomonadati</taxon>
        <taxon>Chlorobiota</taxon>
        <taxon>Chlorobiia</taxon>
        <taxon>Chlorobiales</taxon>
        <taxon>Chlorobiaceae</taxon>
        <taxon>Chlorobium/Pelodictyon group</taxon>
        <taxon>Pelodictyon</taxon>
    </lineage>
</organism>
<dbReference type="Proteomes" id="UP000076481">
    <property type="component" value="Unassembled WGS sequence"/>
</dbReference>
<dbReference type="GO" id="GO:0005886">
    <property type="term" value="C:plasma membrane"/>
    <property type="evidence" value="ECO:0007669"/>
    <property type="project" value="UniProtKB-SubCell"/>
</dbReference>
<dbReference type="RefSeq" id="WP_303681778.1">
    <property type="nucleotide sequence ID" value="NZ_LVWG01000032.1"/>
</dbReference>
<reference evidence="10 11" key="1">
    <citation type="submission" date="2016-03" db="EMBL/GenBank/DDBJ databases">
        <title>Speciation and ecological success in dimly lit waters: horizontal gene transfer in a green sulfur bacteria bloom unveiled by metagenomic assembly.</title>
        <authorList>
            <person name="Llorens-Mares T."/>
            <person name="Liu Z."/>
            <person name="Allen L.Z."/>
            <person name="Rusch D.B."/>
            <person name="Craig M.T."/>
            <person name="Dupont C.L."/>
            <person name="Bryant D.A."/>
            <person name="Casamayor E.O."/>
        </authorList>
    </citation>
    <scope>NUCLEOTIDE SEQUENCE [LARGE SCALE GENOMIC DNA]</scope>
    <source>
        <strain evidence="10">CIII</strain>
    </source>
</reference>
<evidence type="ECO:0000256" key="8">
    <source>
        <dbReference type="RuleBase" id="RU003942"/>
    </source>
</evidence>
<feature type="transmembrane region" description="Helical" evidence="9">
    <location>
        <begin position="59"/>
        <end position="79"/>
    </location>
</feature>
<evidence type="ECO:0000256" key="7">
    <source>
        <dbReference type="ARBA" id="ARBA00038032"/>
    </source>
</evidence>
<keyword evidence="2" id="KW-0813">Transport</keyword>
<dbReference type="PANTHER" id="PTHR30561">
    <property type="entry name" value="SMR FAMILY PROTON-DEPENDENT DRUG EFFLUX TRANSPORTER SUGE"/>
    <property type="match status" value="1"/>
</dbReference>
<evidence type="ECO:0000256" key="6">
    <source>
        <dbReference type="ARBA" id="ARBA00023136"/>
    </source>
</evidence>
<comment type="caution">
    <text evidence="10">The sequence shown here is derived from an EMBL/GenBank/DDBJ whole genome shotgun (WGS) entry which is preliminary data.</text>
</comment>
<evidence type="ECO:0000313" key="11">
    <source>
        <dbReference type="Proteomes" id="UP000076481"/>
    </source>
</evidence>
<keyword evidence="5 9" id="KW-1133">Transmembrane helix</keyword>
<evidence type="ECO:0000256" key="5">
    <source>
        <dbReference type="ARBA" id="ARBA00022989"/>
    </source>
</evidence>
<keyword evidence="6 9" id="KW-0472">Membrane</keyword>
<sequence length="108" mass="11611">MHWIALFMAIATEVAGTTCLKFSDGFTRLVPSVFVFIFYTLSFTLLGQALKVLPIGMSYAIWAGLGTALVSMIGVIWFAEAINPVKLISLGLIIIGVAGLHLSQQHAV</sequence>
<dbReference type="Gene3D" id="1.10.3730.20">
    <property type="match status" value="1"/>
</dbReference>
<feature type="transmembrane region" description="Helical" evidence="9">
    <location>
        <begin position="26"/>
        <end position="47"/>
    </location>
</feature>
<dbReference type="InterPro" id="IPR045324">
    <property type="entry name" value="Small_multidrug_res"/>
</dbReference>
<name>A0A165LFT7_PELLU</name>
<evidence type="ECO:0000256" key="9">
    <source>
        <dbReference type="SAM" id="Phobius"/>
    </source>
</evidence>
<proteinExistence type="inferred from homology"/>
<evidence type="ECO:0000256" key="3">
    <source>
        <dbReference type="ARBA" id="ARBA00022475"/>
    </source>
</evidence>
<evidence type="ECO:0000256" key="4">
    <source>
        <dbReference type="ARBA" id="ARBA00022692"/>
    </source>
</evidence>
<feature type="transmembrane region" description="Helical" evidence="9">
    <location>
        <begin position="85"/>
        <end position="103"/>
    </location>
</feature>
<dbReference type="InterPro" id="IPR000390">
    <property type="entry name" value="Small_drug/metabolite_transptr"/>
</dbReference>
<evidence type="ECO:0000313" key="10">
    <source>
        <dbReference type="EMBL" id="KZK73982.1"/>
    </source>
</evidence>
<dbReference type="InterPro" id="IPR037185">
    <property type="entry name" value="EmrE-like"/>
</dbReference>
<dbReference type="GO" id="GO:1990961">
    <property type="term" value="P:xenobiotic detoxification by transmembrane export across the plasma membrane"/>
    <property type="evidence" value="ECO:0007669"/>
    <property type="project" value="UniProtKB-ARBA"/>
</dbReference>
<dbReference type="AlphaFoldDB" id="A0A165LFT7"/>
<keyword evidence="3" id="KW-1003">Cell membrane</keyword>
<keyword evidence="4 8" id="KW-0812">Transmembrane</keyword>
<dbReference type="SUPFAM" id="SSF103481">
    <property type="entry name" value="Multidrug resistance efflux transporter EmrE"/>
    <property type="match status" value="1"/>
</dbReference>
<dbReference type="FunFam" id="1.10.3730.20:FF:000001">
    <property type="entry name" value="Quaternary ammonium compound resistance transporter SugE"/>
    <property type="match status" value="1"/>
</dbReference>
<dbReference type="PANTHER" id="PTHR30561:SF1">
    <property type="entry name" value="MULTIDRUG TRANSPORTER EMRE"/>
    <property type="match status" value="1"/>
</dbReference>
<comment type="similarity">
    <text evidence="7 8">Belongs to the drug/metabolite transporter (DMT) superfamily. Small multidrug resistance (SMR) (TC 2.A.7.1) family.</text>
</comment>